<proteinExistence type="predicted"/>
<dbReference type="AlphaFoldDB" id="A0A915K4D0"/>
<dbReference type="WBParaSite" id="nRc.2.0.1.t32705-RA">
    <property type="protein sequence ID" value="nRc.2.0.1.t32705-RA"/>
    <property type="gene ID" value="nRc.2.0.1.g32705"/>
</dbReference>
<protein>
    <submittedName>
        <fullName evidence="2">Uncharacterized protein</fullName>
    </submittedName>
</protein>
<evidence type="ECO:0000313" key="1">
    <source>
        <dbReference type="Proteomes" id="UP000887565"/>
    </source>
</evidence>
<dbReference type="Proteomes" id="UP000887565">
    <property type="component" value="Unplaced"/>
</dbReference>
<evidence type="ECO:0000313" key="2">
    <source>
        <dbReference type="WBParaSite" id="nRc.2.0.1.t32705-RA"/>
    </source>
</evidence>
<name>A0A915K4D0_ROMCU</name>
<accession>A0A915K4D0</accession>
<sequence length="202" mass="23137">MPESVFIYGRIKYVCKNGRVRDIDLIRESLNINSITTALNSQFTSVENAIETYSDPEIKEPTSPVREEDFLAELEQDRDNNFGVIYQKFHFREKRKILGKVKFKNDGQNSSFDDFYSEVASVVSLLKKPGTSLNFVLWPTTNSESVREQAILSVAFAVDLTTDRNPSQKSNKLGDFLSDHFAKCFELGNVYDVKCEMYCLQI</sequence>
<reference evidence="2" key="1">
    <citation type="submission" date="2022-11" db="UniProtKB">
        <authorList>
            <consortium name="WormBaseParasite"/>
        </authorList>
    </citation>
    <scope>IDENTIFICATION</scope>
</reference>
<organism evidence="1 2">
    <name type="scientific">Romanomermis culicivorax</name>
    <name type="common">Nematode worm</name>
    <dbReference type="NCBI Taxonomy" id="13658"/>
    <lineage>
        <taxon>Eukaryota</taxon>
        <taxon>Metazoa</taxon>
        <taxon>Ecdysozoa</taxon>
        <taxon>Nematoda</taxon>
        <taxon>Enoplea</taxon>
        <taxon>Dorylaimia</taxon>
        <taxon>Mermithida</taxon>
        <taxon>Mermithoidea</taxon>
        <taxon>Mermithidae</taxon>
        <taxon>Romanomermis</taxon>
    </lineage>
</organism>
<keyword evidence="1" id="KW-1185">Reference proteome</keyword>